<organism evidence="3">
    <name type="scientific">Phaffia rhodozyma</name>
    <name type="common">Yeast</name>
    <name type="synonym">Xanthophyllomyces dendrorhous</name>
    <dbReference type="NCBI Taxonomy" id="264483"/>
    <lineage>
        <taxon>Eukaryota</taxon>
        <taxon>Fungi</taxon>
        <taxon>Dikarya</taxon>
        <taxon>Basidiomycota</taxon>
        <taxon>Agaricomycotina</taxon>
        <taxon>Tremellomycetes</taxon>
        <taxon>Cystofilobasidiales</taxon>
        <taxon>Mrakiaceae</taxon>
        <taxon>Phaffia</taxon>
    </lineage>
</organism>
<keyword evidence="2" id="KW-1133">Transmembrane helix</keyword>
<evidence type="ECO:0000256" key="1">
    <source>
        <dbReference type="SAM" id="MobiDB-lite"/>
    </source>
</evidence>
<protein>
    <submittedName>
        <fullName evidence="3">Quinonprotein alcohol dehydrogenase-like superfamily</fullName>
    </submittedName>
</protein>
<evidence type="ECO:0000256" key="2">
    <source>
        <dbReference type="SAM" id="Phobius"/>
    </source>
</evidence>
<keyword evidence="2" id="KW-0812">Transmembrane</keyword>
<accession>A0A0F7SQC1</accession>
<feature type="transmembrane region" description="Helical" evidence="2">
    <location>
        <begin position="146"/>
        <end position="165"/>
    </location>
</feature>
<dbReference type="InterPro" id="IPR009297">
    <property type="entry name" value="DUF952"/>
</dbReference>
<dbReference type="Pfam" id="PF06108">
    <property type="entry name" value="DUF952"/>
    <property type="match status" value="1"/>
</dbReference>
<dbReference type="AlphaFoldDB" id="A0A0F7SQC1"/>
<dbReference type="EMBL" id="LN483142">
    <property type="protein sequence ID" value="CED82765.1"/>
    <property type="molecule type" value="Genomic_DNA"/>
</dbReference>
<dbReference type="PANTHER" id="PTHR34129:SF1">
    <property type="entry name" value="DUF952 DOMAIN-CONTAINING PROTEIN"/>
    <property type="match status" value="1"/>
</dbReference>
<dbReference type="InterPro" id="IPR011047">
    <property type="entry name" value="Quinoprotein_ADH-like_sf"/>
</dbReference>
<feature type="region of interest" description="Disordered" evidence="1">
    <location>
        <begin position="242"/>
        <end position="267"/>
    </location>
</feature>
<feature type="region of interest" description="Disordered" evidence="1">
    <location>
        <begin position="613"/>
        <end position="656"/>
    </location>
</feature>
<proteinExistence type="predicted"/>
<feature type="compositionally biased region" description="Basic and acidic residues" evidence="1">
    <location>
        <begin position="622"/>
        <end position="636"/>
    </location>
</feature>
<dbReference type="PANTHER" id="PTHR34129">
    <property type="entry name" value="BLR1139 PROTEIN"/>
    <property type="match status" value="1"/>
</dbReference>
<keyword evidence="2" id="KW-0472">Membrane</keyword>
<reference evidence="3" key="1">
    <citation type="submission" date="2014-08" db="EMBL/GenBank/DDBJ databases">
        <authorList>
            <person name="Sharma Rahul"/>
            <person name="Thines Marco"/>
        </authorList>
    </citation>
    <scope>NUCLEOTIDE SEQUENCE</scope>
</reference>
<dbReference type="SUPFAM" id="SSF50998">
    <property type="entry name" value="Quinoprotein alcohol dehydrogenase-like"/>
    <property type="match status" value="1"/>
</dbReference>
<name>A0A0F7SQC1_PHARH</name>
<dbReference type="Gene3D" id="3.20.170.20">
    <property type="entry name" value="Protein of unknown function DUF952"/>
    <property type="match status" value="1"/>
</dbReference>
<sequence length="669" mass="73466">MSTSPENSTILYKILTEKEFDALYETAPIKGDYWLGTSLDLNDKFIHTSSSHQLEGTLDRFFKDVELIHLLAIPRSNERIEKTLKFDEAGNGEKYGHLYEGLDLVAEVSKRSRPHWRERAKGTEFIGVAGSDVMPATYSIRFHASGFWLCLLLVLSIFLVISPVLSSSLPFPKSSSLPSPPPSSSPWSSPDSSLLAPYTPFSPHLRSSDIHVSPLVLVSTINGDLHALNRVTGEKLWTVQGEGSMVGSERPRRRRSKYQRNPEQVESNERFLVDPRKGEIWLGSLDQSASDEKDRGWRFKKMGVTVPDLVHASFHSLPVHFRQDPNPSRVFSGKIDTSLIAINLMTGKVVKFGDEAGSAATYLGEHSLVGSLEGQSEERDRLMDLLDELEGEEEEKGDVGELLYLTRTDYTLRIHHPPTPDSVTTLKYSTYSPPPSSLDPLLSSAIWGHGRTADGLYAMFAAGTQGALQAEKDGGVVLGFREVDQKKTAGAGTGGGLEGVWAVNMDSLPIAFYDILSITNIDAPPFILPQPIPSLSTLFSTPHGPPSRLPQILFIGQTTSHNTSSSLFALSRDNHPLIGYFQPLSSSARTSELEGYHVLDGVDLIDEELSLRMPSSSSSTEKGVKEGWKEKQERIGIEGPPEWAQSNGRDLGGGGAEDLVQVVETPMKN</sequence>
<evidence type="ECO:0000313" key="3">
    <source>
        <dbReference type="EMBL" id="CED82765.1"/>
    </source>
</evidence>
<dbReference type="SUPFAM" id="SSF56399">
    <property type="entry name" value="ADP-ribosylation"/>
    <property type="match status" value="1"/>
</dbReference>